<evidence type="ECO:0000313" key="3">
    <source>
        <dbReference type="EMBL" id="RBO90538.1"/>
    </source>
</evidence>
<evidence type="ECO:0000313" key="4">
    <source>
        <dbReference type="Proteomes" id="UP000252893"/>
    </source>
</evidence>
<gene>
    <name evidence="3" type="ORF">DFR47_1127</name>
</gene>
<feature type="region of interest" description="Disordered" evidence="1">
    <location>
        <begin position="85"/>
        <end position="117"/>
    </location>
</feature>
<keyword evidence="2" id="KW-0472">Membrane</keyword>
<dbReference type="Proteomes" id="UP000252893">
    <property type="component" value="Unassembled WGS sequence"/>
</dbReference>
<comment type="caution">
    <text evidence="3">The sequence shown here is derived from an EMBL/GenBank/DDBJ whole genome shotgun (WGS) entry which is preliminary data.</text>
</comment>
<sequence length="117" mass="12825">MNKLIEASANEVLSVPENLEPIGKSKRFWTRLTAAALPALGMLDWRVQLVSVVIVGGLAGYAIYSMPPVQAKIAKLIEAQLSTHYRHGNPQSRGNSWGSHAKKKSPWKPLQIRPDAA</sequence>
<name>A0A366DMT5_9HYPH</name>
<dbReference type="EMBL" id="QNRH01000012">
    <property type="protein sequence ID" value="RBO90538.1"/>
    <property type="molecule type" value="Genomic_DNA"/>
</dbReference>
<evidence type="ECO:0000256" key="2">
    <source>
        <dbReference type="SAM" id="Phobius"/>
    </source>
</evidence>
<feature type="compositionally biased region" description="Polar residues" evidence="1">
    <location>
        <begin position="89"/>
        <end position="98"/>
    </location>
</feature>
<feature type="transmembrane region" description="Helical" evidence="2">
    <location>
        <begin position="45"/>
        <end position="64"/>
    </location>
</feature>
<dbReference type="RefSeq" id="WP_245416651.1">
    <property type="nucleotide sequence ID" value="NZ_JBHEEG010000011.1"/>
</dbReference>
<keyword evidence="2" id="KW-0812">Transmembrane</keyword>
<evidence type="ECO:0000256" key="1">
    <source>
        <dbReference type="SAM" id="MobiDB-lite"/>
    </source>
</evidence>
<dbReference type="AlphaFoldDB" id="A0A366DMT5"/>
<accession>A0A366DMT5</accession>
<organism evidence="3 4">
    <name type="scientific">Pseudochrobactrum asaccharolyticum</name>
    <dbReference type="NCBI Taxonomy" id="354351"/>
    <lineage>
        <taxon>Bacteria</taxon>
        <taxon>Pseudomonadati</taxon>
        <taxon>Pseudomonadota</taxon>
        <taxon>Alphaproteobacteria</taxon>
        <taxon>Hyphomicrobiales</taxon>
        <taxon>Brucellaceae</taxon>
        <taxon>Pseudochrobactrum</taxon>
    </lineage>
</organism>
<reference evidence="3 4" key="1">
    <citation type="submission" date="2018-06" db="EMBL/GenBank/DDBJ databases">
        <title>Genomic Encyclopedia of Type Strains, Phase IV (KMG-IV): sequencing the most valuable type-strain genomes for metagenomic binning, comparative biology and taxonomic classification.</title>
        <authorList>
            <person name="Goeker M."/>
        </authorList>
    </citation>
    <scope>NUCLEOTIDE SEQUENCE [LARGE SCALE GENOMIC DNA]</scope>
    <source>
        <strain evidence="3 4">DSM 25619</strain>
    </source>
</reference>
<keyword evidence="2" id="KW-1133">Transmembrane helix</keyword>
<proteinExistence type="predicted"/>
<protein>
    <submittedName>
        <fullName evidence="3">Uncharacterized protein</fullName>
    </submittedName>
</protein>
<keyword evidence="4" id="KW-1185">Reference proteome</keyword>